<accession>A0A6F8XX23</accession>
<dbReference type="Proteomes" id="UP000502508">
    <property type="component" value="Chromosome"/>
</dbReference>
<reference evidence="1 2" key="2">
    <citation type="submission" date="2020-03" db="EMBL/GenBank/DDBJ databases">
        <authorList>
            <person name="Ichikawa N."/>
            <person name="Kimura A."/>
            <person name="Kitahashi Y."/>
            <person name="Uohara A."/>
        </authorList>
    </citation>
    <scope>NUCLEOTIDE SEQUENCE [LARGE SCALE GENOMIC DNA]</scope>
    <source>
        <strain evidence="1 2">NBRC 107702</strain>
    </source>
</reference>
<sequence>MRSYNTYVVEPEGTDALLAWTQERAAKAAELRAAQDRRAHLTGVLSRDPAAAALAERTEAARALAQAQAAATTAQQAADGAATAAARYAANEVVAAQAALDGATRALSDALGELLADASTSTMLTATVDGLALRERYLTATSAATPVWDHTTVPFPATPGDILDPELALPVVSTEEFGRLRSVLDRLEERVDAVADLVAAEGVHQLVQGNAVRAGASLAVAAEGRVPDEFEVIRTPRPGHDAVHRVLSIWDPARTPTWTAFPGLAAQLDPLTAAWASRLLPDPETVRVRLRLVDADGADVAEPLTTYVAALDLDPLDWVRAAASSAELHTRLDRLARAHWAAAGPVPAGRLVVQDPPPGPEPTLSDLLVAATALGRLIAASRALAADDLRHPASATAEPPAPDAVGALVDRVLAAETWVADLVTSLDQPAREARLLTARLLEAAALGVPEALPPTDPASARDMPLLRELAAAAAAGLRPRLAAIPFQNDPADPAGTLARARARAEELCGQRIPVLVPIAAPAGGLRDDLGQWPSRLQGAAPAAVRAWLADHALVRPAVRALLTVHDLAETLGTGEELDPRVAQLPHADPGIWIGGAATPSVGAVGFVVQSGYGTQLPNRVAGLMVDSWNQAVPAAAHDSAVAFHYDQPDASPPQAILVAVHPDPQAPTWDLDTLVEVLTSTLAMARDRATPAERRPGIEIVVGGTP</sequence>
<name>A0A6F8XX23_9ACTN</name>
<evidence type="ECO:0000313" key="1">
    <source>
        <dbReference type="EMBL" id="BCB78360.1"/>
    </source>
</evidence>
<keyword evidence="2" id="KW-1185">Reference proteome</keyword>
<gene>
    <name evidence="1" type="ORF">Pflav_047700</name>
</gene>
<organism evidence="1 2">
    <name type="scientific">Phytohabitans flavus</name>
    <dbReference type="NCBI Taxonomy" id="1076124"/>
    <lineage>
        <taxon>Bacteria</taxon>
        <taxon>Bacillati</taxon>
        <taxon>Actinomycetota</taxon>
        <taxon>Actinomycetes</taxon>
        <taxon>Micromonosporales</taxon>
        <taxon>Micromonosporaceae</taxon>
    </lineage>
</organism>
<dbReference type="EMBL" id="AP022870">
    <property type="protein sequence ID" value="BCB78360.1"/>
    <property type="molecule type" value="Genomic_DNA"/>
</dbReference>
<proteinExistence type="predicted"/>
<evidence type="ECO:0000313" key="2">
    <source>
        <dbReference type="Proteomes" id="UP000502508"/>
    </source>
</evidence>
<dbReference type="KEGG" id="pfla:Pflav_047700"/>
<reference evidence="1 2" key="1">
    <citation type="submission" date="2020-03" db="EMBL/GenBank/DDBJ databases">
        <title>Whole genome shotgun sequence of Phytohabitans flavus NBRC 107702.</title>
        <authorList>
            <person name="Komaki H."/>
            <person name="Tamura T."/>
        </authorList>
    </citation>
    <scope>NUCLEOTIDE SEQUENCE [LARGE SCALE GENOMIC DNA]</scope>
    <source>
        <strain evidence="1 2">NBRC 107702</strain>
    </source>
</reference>
<dbReference type="RefSeq" id="WP_173037962.1">
    <property type="nucleotide sequence ID" value="NZ_AP022870.1"/>
</dbReference>
<protein>
    <submittedName>
        <fullName evidence="1">Uncharacterized protein</fullName>
    </submittedName>
</protein>
<dbReference type="AlphaFoldDB" id="A0A6F8XX23"/>